<dbReference type="STRING" id="231916.A0A409W8N0"/>
<feature type="region of interest" description="Disordered" evidence="3">
    <location>
        <begin position="152"/>
        <end position="228"/>
    </location>
</feature>
<dbReference type="InterPro" id="IPR022158">
    <property type="entry name" value="Inositol_phosphatase"/>
</dbReference>
<evidence type="ECO:0000256" key="3">
    <source>
        <dbReference type="SAM" id="MobiDB-lite"/>
    </source>
</evidence>
<sequence>MPTPPGDPSPAANSSQPPVPPQPLPPTPTQPPAKPTPTETRKPRQRKRADSKEKQKKQAAQQPTVLVQSLPAYHSPRGPIFQPYPGPPYIMNPSYPVNGSPYGQHPQHPQHGQPMNPPGPGMPGPPQYAYPMHPGYGHHGYSPYAQYAQPVMMYPPPRQSLPPDTPHAESSSGTKRKRKESGRGGKGTDRGSDDDTAASGSDVPRHPAPPPPQSQPSVDLKKRTKTQRACDSCRSRKIRCDIITDSDPPVCQHCKQYGFECTFFLPITETRFKKKKLEEEAEKDKGKSVAGDTSHLGGSHGDNSSKRDIGVFGPTSPAHLLHSQATINSRIYENYDLRYHHTFEVSKSGDGLIQVQKPASEEQHLVHPKQLDLHIERDVIENLLNAYFADVAPILPIVTEAEFLAMQNPPPVLVYSMCLVAAARREVPQKVFDSIRYAVNSILKAEDVLSTASIVNVQALLILCMTADCHSQFVPNALSALWIRLGAAIRMANLGLHRAESVKQNIELRRRLWGACLICDRWASIAYGHPYMIDVQDCDARLPSSGDPTDLYMDELVRLSILLGRVQKCIYSPSGLTFTTDEVLYELLADMQRWKDGLPEHLQFRGPDTPRTAGLLHLLYSCVSMMFWRVFMRISYSCPAHLKFGLTVEEWTNLVQMTAGAIDWLDANERVYDVWLLVAYAATSCALVQTAEIIALLYEATQDPNMPLEQPALNPTGGVKVKPPVMLDYRKDPTRPGGGVFVAHEKNANLKDVPEGMIISPPSEEAGAGGNSQGEVASLVANAAAAPSVSLSAANYNDRARAYFSSSPSPFAPLPPGHPHQNGRQHHHNNINNNGLGSDMHYGHNGIMAPISAVRSPMDSQQQEQAAVATGANAAPLVNLTPLTAGARAGHYMNVNPAMNLQAQNTAGNVQVMNVLDAAQGGANLANYAMADVGYLEGLPGGMFDWVPSYLEELHTPRAPSTYRCAQLWTLILLFSSNSSQTLNKKEAWRNKNRTLSSRRHGSTGTRIGRSKPDKLYSFISTMKRFFEKASKPFSLPTSLSKATLSSSTDLVASGRSSTSALVHATGPGLQPKYVVPPVPHPCPQSHLAVLATKEGLLIRPHIPGQDLSKTAYVRLSWEKSVKIEEIEAPPKGGDQEEDVNWEEAVVVYGIVGILELFSCSYLLVVTSRTEVGSVLDPSHAVYGVKGLTDIPLDYDRATIVLNTLAAKNNALLRPSLLPANRRETQASLDTLPDEPLPVRPASPGPRVQFLSNPSIKFFSNTSSPNAEIGNSIDRPSSAQSSAGSDISDASEASAVTSPVFKTLATRLSFWSRVSKRSPSPMQTEFPPIPEPMSLIEEQEVLDHLLKDKQDEPAEVIETILASTAPPPASVEERHSELEAKVVREVIREFTKGDMFFAYTFDLTRSLQHKQEQMLKSQKQHDLLAGLGALPSPENNNNVPISPMPGKTSTLTEPYPALPLWRRVDRQFWWNEWMSKPFIDAGLHPYILPIMQGYCQATKFSIPSDPINPDDETEVDYIIISRRSRNRPGLRYQRRGIDDSAHVANFVETETIVRVEREGKENIFAYVQIRGSIPLYWTQNGYGLKPPPVLAEDRTHAQNLEALKKHFSQTIPVYGPHTVVNLAEQHGKEGAITAAYRDYMHESSLKDAQYCEYDFHTETKGMKYENISTLIEKMERVFDAQGYFWVSDNVVFSQQKGVFRVNCIDCLDRTNVVQSAFARYVLNKQLGAVALLNPSTSGRTDADLAFNDVWANNGDAISRAYAGTSALKGDFTRTGKRDLSGMLNDGVNSLARMYTSTFSDWFCQAVIDFMLGNRTISVFSEFLHNLKSTDPRDLIRLSKIRAEAIATSVSRVLPEGERLLSGWTLFAPEALNTKVGIKFEEKVLLLSAKALYIVSYDYTLEKVKLYTRVPLGDIVNISKGAYILSPLEESSRDPEQNAGFVVTWLCSNQESRVTSYSVRNSLDLSSSPPSSPTLTRFNTTGKATGPTGRIRTRSNTLPALSNILQNNASFGTAGGIANGSGGVQRNFAAFKVLPIDPARVRRMSSYSSNASELATVSEEMQGASTCKEAVDLIVEKIQKACEDIGGGQGDFITSEDVVSLAEAQRMTSVYAKMEYGVKRLLWLGG</sequence>
<dbReference type="InterPro" id="IPR034753">
    <property type="entry name" value="hSac2"/>
</dbReference>
<feature type="compositionally biased region" description="Low complexity" evidence="3">
    <location>
        <begin position="101"/>
        <end position="114"/>
    </location>
</feature>
<dbReference type="GO" id="GO:0046856">
    <property type="term" value="P:phosphatidylinositol dephosphorylation"/>
    <property type="evidence" value="ECO:0007669"/>
    <property type="project" value="TreeGrafter"/>
</dbReference>
<feature type="compositionally biased region" description="Pro residues" evidence="3">
    <location>
        <begin position="153"/>
        <end position="165"/>
    </location>
</feature>
<dbReference type="PANTHER" id="PTHR45662">
    <property type="entry name" value="PHOSPHATIDYLINOSITIDE PHOSPHATASE SAC1"/>
    <property type="match status" value="1"/>
</dbReference>
<keyword evidence="2" id="KW-0539">Nucleus</keyword>
<evidence type="ECO:0000256" key="1">
    <source>
        <dbReference type="ARBA" id="ARBA00022723"/>
    </source>
</evidence>
<dbReference type="GO" id="GO:0005783">
    <property type="term" value="C:endoplasmic reticulum"/>
    <property type="evidence" value="ECO:0007669"/>
    <property type="project" value="TreeGrafter"/>
</dbReference>
<dbReference type="GO" id="GO:0000981">
    <property type="term" value="F:DNA-binding transcription factor activity, RNA polymerase II-specific"/>
    <property type="evidence" value="ECO:0007669"/>
    <property type="project" value="InterPro"/>
</dbReference>
<dbReference type="InterPro" id="IPR002013">
    <property type="entry name" value="SAC_dom"/>
</dbReference>
<evidence type="ECO:0008006" key="9">
    <source>
        <dbReference type="Google" id="ProtNLM"/>
    </source>
</evidence>
<evidence type="ECO:0000313" key="7">
    <source>
        <dbReference type="EMBL" id="PPQ74867.1"/>
    </source>
</evidence>
<dbReference type="CDD" id="cd12148">
    <property type="entry name" value="fungal_TF_MHR"/>
    <property type="match status" value="1"/>
</dbReference>
<dbReference type="SMART" id="SM00906">
    <property type="entry name" value="Fungal_trans"/>
    <property type="match status" value="1"/>
</dbReference>
<protein>
    <recommendedName>
        <fullName evidence="9">Zn(2)-C6 fungal-type domain-containing protein</fullName>
    </recommendedName>
</protein>
<feature type="region of interest" description="Disordered" evidence="3">
    <location>
        <begin position="279"/>
        <end position="307"/>
    </location>
</feature>
<feature type="region of interest" description="Disordered" evidence="3">
    <location>
        <begin position="807"/>
        <end position="834"/>
    </location>
</feature>
<dbReference type="PANTHER" id="PTHR45662:SF7">
    <property type="entry name" value="SACI DOMAIN PROTEIN (AFU_ORTHOLOGUE AFUA_1G15890)"/>
    <property type="match status" value="1"/>
</dbReference>
<dbReference type="InterPro" id="IPR001138">
    <property type="entry name" value="Zn2Cys6_DnaBD"/>
</dbReference>
<evidence type="ECO:0000313" key="8">
    <source>
        <dbReference type="Proteomes" id="UP000284706"/>
    </source>
</evidence>
<organism evidence="7 8">
    <name type="scientific">Gymnopilus dilepis</name>
    <dbReference type="NCBI Taxonomy" id="231916"/>
    <lineage>
        <taxon>Eukaryota</taxon>
        <taxon>Fungi</taxon>
        <taxon>Dikarya</taxon>
        <taxon>Basidiomycota</taxon>
        <taxon>Agaricomycotina</taxon>
        <taxon>Agaricomycetes</taxon>
        <taxon>Agaricomycetidae</taxon>
        <taxon>Agaricales</taxon>
        <taxon>Agaricineae</taxon>
        <taxon>Hymenogastraceae</taxon>
        <taxon>Gymnopilus</taxon>
    </lineage>
</organism>
<feature type="region of interest" description="Disordered" evidence="3">
    <location>
        <begin position="1267"/>
        <end position="1292"/>
    </location>
</feature>
<dbReference type="Pfam" id="PF12456">
    <property type="entry name" value="hSac2"/>
    <property type="match status" value="1"/>
</dbReference>
<dbReference type="InterPro" id="IPR036864">
    <property type="entry name" value="Zn2-C6_fun-type_DNA-bd_sf"/>
</dbReference>
<feature type="region of interest" description="Disordered" evidence="3">
    <location>
        <begin position="1"/>
        <end position="130"/>
    </location>
</feature>
<dbReference type="InParanoid" id="A0A409W8N0"/>
<dbReference type="Gene3D" id="4.10.240.10">
    <property type="entry name" value="Zn(2)-C6 fungal-type DNA-binding domain"/>
    <property type="match status" value="1"/>
</dbReference>
<feature type="domain" description="HSac2" evidence="6">
    <location>
        <begin position="1835"/>
        <end position="1990"/>
    </location>
</feature>
<evidence type="ECO:0000259" key="4">
    <source>
        <dbReference type="PROSITE" id="PS50048"/>
    </source>
</evidence>
<feature type="compositionally biased region" description="Pro residues" evidence="3">
    <location>
        <begin position="115"/>
        <end position="128"/>
    </location>
</feature>
<dbReference type="Pfam" id="PF00172">
    <property type="entry name" value="Zn_clus"/>
    <property type="match status" value="1"/>
</dbReference>
<evidence type="ECO:0000256" key="2">
    <source>
        <dbReference type="ARBA" id="ARBA00023242"/>
    </source>
</evidence>
<feature type="compositionally biased region" description="Low complexity" evidence="3">
    <location>
        <begin position="1961"/>
        <end position="1975"/>
    </location>
</feature>
<dbReference type="PROSITE" id="PS50048">
    <property type="entry name" value="ZN2_CY6_FUNGAL_2"/>
    <property type="match status" value="1"/>
</dbReference>
<comment type="caution">
    <text evidence="7">The sequence shown here is derived from an EMBL/GenBank/DDBJ whole genome shotgun (WGS) entry which is preliminary data.</text>
</comment>
<keyword evidence="1" id="KW-0479">Metal-binding</keyword>
<evidence type="ECO:0000259" key="5">
    <source>
        <dbReference type="PROSITE" id="PS50275"/>
    </source>
</evidence>
<dbReference type="GO" id="GO:0008270">
    <property type="term" value="F:zinc ion binding"/>
    <property type="evidence" value="ECO:0007669"/>
    <property type="project" value="InterPro"/>
</dbReference>
<dbReference type="GO" id="GO:0043812">
    <property type="term" value="F:phosphatidylinositol-4-phosphate phosphatase activity"/>
    <property type="evidence" value="ECO:0007669"/>
    <property type="project" value="TreeGrafter"/>
</dbReference>
<feature type="domain" description="Zn(2)-C6 fungal-type" evidence="4">
    <location>
        <begin position="229"/>
        <end position="263"/>
    </location>
</feature>
<gene>
    <name evidence="7" type="ORF">CVT26_005194</name>
</gene>
<feature type="compositionally biased region" description="Basic and acidic residues" evidence="3">
    <location>
        <begin position="181"/>
        <end position="193"/>
    </location>
</feature>
<dbReference type="SMART" id="SM00066">
    <property type="entry name" value="GAL4"/>
    <property type="match status" value="1"/>
</dbReference>
<dbReference type="Pfam" id="PF02383">
    <property type="entry name" value="Syja_N"/>
    <property type="match status" value="1"/>
</dbReference>
<keyword evidence="8" id="KW-1185">Reference proteome</keyword>
<dbReference type="SUPFAM" id="SSF57701">
    <property type="entry name" value="Zn2/Cys6 DNA-binding domain"/>
    <property type="match status" value="1"/>
</dbReference>
<dbReference type="GO" id="GO:0003677">
    <property type="term" value="F:DNA binding"/>
    <property type="evidence" value="ECO:0007669"/>
    <property type="project" value="InterPro"/>
</dbReference>
<feature type="domain" description="SAC" evidence="5">
    <location>
        <begin position="1386"/>
        <end position="1763"/>
    </location>
</feature>
<evidence type="ECO:0000259" key="6">
    <source>
        <dbReference type="PROSITE" id="PS51791"/>
    </source>
</evidence>
<dbReference type="PROSITE" id="PS00463">
    <property type="entry name" value="ZN2_CY6_FUNGAL_1"/>
    <property type="match status" value="1"/>
</dbReference>
<dbReference type="PROSITE" id="PS50275">
    <property type="entry name" value="SAC"/>
    <property type="match status" value="1"/>
</dbReference>
<name>A0A409W8N0_9AGAR</name>
<proteinExistence type="predicted"/>
<dbReference type="EMBL" id="NHYE01005307">
    <property type="protein sequence ID" value="PPQ74867.1"/>
    <property type="molecule type" value="Genomic_DNA"/>
</dbReference>
<feature type="compositionally biased region" description="Pro residues" evidence="3">
    <location>
        <begin position="17"/>
        <end position="35"/>
    </location>
</feature>
<dbReference type="InterPro" id="IPR007219">
    <property type="entry name" value="XnlR_reg_dom"/>
</dbReference>
<dbReference type="OrthoDB" id="405996at2759"/>
<dbReference type="Proteomes" id="UP000284706">
    <property type="component" value="Unassembled WGS sequence"/>
</dbReference>
<dbReference type="Pfam" id="PF04082">
    <property type="entry name" value="Fungal_trans"/>
    <property type="match status" value="1"/>
</dbReference>
<dbReference type="GO" id="GO:0006351">
    <property type="term" value="P:DNA-templated transcription"/>
    <property type="evidence" value="ECO:0007669"/>
    <property type="project" value="InterPro"/>
</dbReference>
<feature type="region of interest" description="Disordered" evidence="3">
    <location>
        <begin position="1960"/>
        <end position="1993"/>
    </location>
</feature>
<accession>A0A409W8N0</accession>
<dbReference type="CDD" id="cd00067">
    <property type="entry name" value="GAL4"/>
    <property type="match status" value="1"/>
</dbReference>
<reference evidence="7 8" key="1">
    <citation type="journal article" date="2018" name="Evol. Lett.">
        <title>Horizontal gene cluster transfer increased hallucinogenic mushroom diversity.</title>
        <authorList>
            <person name="Reynolds H.T."/>
            <person name="Vijayakumar V."/>
            <person name="Gluck-Thaler E."/>
            <person name="Korotkin H.B."/>
            <person name="Matheny P.B."/>
            <person name="Slot J.C."/>
        </authorList>
    </citation>
    <scope>NUCLEOTIDE SEQUENCE [LARGE SCALE GENOMIC DNA]</scope>
    <source>
        <strain evidence="7 8">SRW20</strain>
    </source>
</reference>
<dbReference type="PROSITE" id="PS51791">
    <property type="entry name" value="HSAC2"/>
    <property type="match status" value="1"/>
</dbReference>
<feature type="compositionally biased region" description="Low complexity" evidence="3">
    <location>
        <begin position="1277"/>
        <end position="1292"/>
    </location>
</feature>